<protein>
    <submittedName>
        <fullName evidence="5">LacI family transcriptional regulator</fullName>
    </submittedName>
</protein>
<comment type="caution">
    <text evidence="5">The sequence shown here is derived from an EMBL/GenBank/DDBJ whole genome shotgun (WGS) entry which is preliminary data.</text>
</comment>
<evidence type="ECO:0000313" key="5">
    <source>
        <dbReference type="EMBL" id="TCC91746.1"/>
    </source>
</evidence>
<keyword evidence="2" id="KW-0238">DNA-binding</keyword>
<dbReference type="Pfam" id="PF00356">
    <property type="entry name" value="LacI"/>
    <property type="match status" value="1"/>
</dbReference>
<dbReference type="InterPro" id="IPR028082">
    <property type="entry name" value="Peripla_BP_I"/>
</dbReference>
<dbReference type="PROSITE" id="PS50932">
    <property type="entry name" value="HTH_LACI_2"/>
    <property type="match status" value="1"/>
</dbReference>
<dbReference type="SMART" id="SM00354">
    <property type="entry name" value="HTH_LACI"/>
    <property type="match status" value="1"/>
</dbReference>
<name>A0A4V2MIU8_9SPHI</name>
<feature type="domain" description="HTH lacI-type" evidence="4">
    <location>
        <begin position="7"/>
        <end position="61"/>
    </location>
</feature>
<dbReference type="SUPFAM" id="SSF47413">
    <property type="entry name" value="lambda repressor-like DNA-binding domains"/>
    <property type="match status" value="1"/>
</dbReference>
<dbReference type="InterPro" id="IPR046335">
    <property type="entry name" value="LacI/GalR-like_sensor"/>
</dbReference>
<dbReference type="OrthoDB" id="9803256at2"/>
<dbReference type="InterPro" id="IPR000843">
    <property type="entry name" value="HTH_LacI"/>
</dbReference>
<dbReference type="Proteomes" id="UP000292884">
    <property type="component" value="Unassembled WGS sequence"/>
</dbReference>
<proteinExistence type="predicted"/>
<dbReference type="Pfam" id="PF13377">
    <property type="entry name" value="Peripla_BP_3"/>
    <property type="match status" value="1"/>
</dbReference>
<sequence>MNKTKRITIYDLAKELGISGSYVSRALNDHPTTSEKMREMVKQKAKELNYKHNTSAANLRQGNSKIIGIIVPKINETFFANVIAGIEEICSKYKYHIIICQSEENLKKEKEAIDTLIKQNVDCIMISLSQETKTNAHLLDILANKIHLIQFDRVDESVESYIIKNDNKIAAFNGVEHLIKMGYERIAHIGGPVYLNIYADRKQGYREALLKAKHTLFDDEIDNIALSRTDAKTIALKLLSKQDRPDAFFTSSDQAALGVIQAAKELNISIPKDLGVLGFQDEEFSSFISPNLSSINQQSKQIGISAANLFFKTILKNKVKTTESSTEIINCELMIRESSYRKIAKKFTKTPE</sequence>
<dbReference type="Gene3D" id="3.40.50.2300">
    <property type="match status" value="2"/>
</dbReference>
<dbReference type="SUPFAM" id="SSF53822">
    <property type="entry name" value="Periplasmic binding protein-like I"/>
    <property type="match status" value="1"/>
</dbReference>
<dbReference type="Gene3D" id="1.10.260.40">
    <property type="entry name" value="lambda repressor-like DNA-binding domains"/>
    <property type="match status" value="1"/>
</dbReference>
<gene>
    <name evidence="5" type="ORF">EZ428_08305</name>
</gene>
<evidence type="ECO:0000256" key="3">
    <source>
        <dbReference type="ARBA" id="ARBA00023163"/>
    </source>
</evidence>
<dbReference type="PANTHER" id="PTHR30146">
    <property type="entry name" value="LACI-RELATED TRANSCRIPTIONAL REPRESSOR"/>
    <property type="match status" value="1"/>
</dbReference>
<dbReference type="RefSeq" id="WP_131552685.1">
    <property type="nucleotide sequence ID" value="NZ_SJSK01000002.1"/>
</dbReference>
<keyword evidence="6" id="KW-1185">Reference proteome</keyword>
<evidence type="ECO:0000256" key="1">
    <source>
        <dbReference type="ARBA" id="ARBA00023015"/>
    </source>
</evidence>
<evidence type="ECO:0000256" key="2">
    <source>
        <dbReference type="ARBA" id="ARBA00023125"/>
    </source>
</evidence>
<organism evidence="5 6">
    <name type="scientific">Pedobacter frigiditerrae</name>
    <dbReference type="NCBI Taxonomy" id="2530452"/>
    <lineage>
        <taxon>Bacteria</taxon>
        <taxon>Pseudomonadati</taxon>
        <taxon>Bacteroidota</taxon>
        <taxon>Sphingobacteriia</taxon>
        <taxon>Sphingobacteriales</taxon>
        <taxon>Sphingobacteriaceae</taxon>
        <taxon>Pedobacter</taxon>
    </lineage>
</organism>
<dbReference type="CDD" id="cd06267">
    <property type="entry name" value="PBP1_LacI_sugar_binding-like"/>
    <property type="match status" value="1"/>
</dbReference>
<dbReference type="AlphaFoldDB" id="A0A4V2MIU8"/>
<keyword evidence="3" id="KW-0804">Transcription</keyword>
<dbReference type="GO" id="GO:0000976">
    <property type="term" value="F:transcription cis-regulatory region binding"/>
    <property type="evidence" value="ECO:0007669"/>
    <property type="project" value="TreeGrafter"/>
</dbReference>
<dbReference type="InterPro" id="IPR010982">
    <property type="entry name" value="Lambda_DNA-bd_dom_sf"/>
</dbReference>
<dbReference type="CDD" id="cd01392">
    <property type="entry name" value="HTH_LacI"/>
    <property type="match status" value="1"/>
</dbReference>
<dbReference type="EMBL" id="SJSK01000002">
    <property type="protein sequence ID" value="TCC91746.1"/>
    <property type="molecule type" value="Genomic_DNA"/>
</dbReference>
<evidence type="ECO:0000259" key="4">
    <source>
        <dbReference type="PROSITE" id="PS50932"/>
    </source>
</evidence>
<reference evidence="5 6" key="1">
    <citation type="submission" date="2019-02" db="EMBL/GenBank/DDBJ databases">
        <title>Pedobacter sp. RP-1-13 sp. nov., isolated from Arctic soil.</title>
        <authorList>
            <person name="Dahal R.H."/>
        </authorList>
    </citation>
    <scope>NUCLEOTIDE SEQUENCE [LARGE SCALE GENOMIC DNA]</scope>
    <source>
        <strain evidence="5 6">RP-1-13</strain>
    </source>
</reference>
<keyword evidence="1" id="KW-0805">Transcription regulation</keyword>
<dbReference type="PANTHER" id="PTHR30146:SF109">
    <property type="entry name" value="HTH-TYPE TRANSCRIPTIONAL REGULATOR GALS"/>
    <property type="match status" value="1"/>
</dbReference>
<evidence type="ECO:0000313" key="6">
    <source>
        <dbReference type="Proteomes" id="UP000292884"/>
    </source>
</evidence>
<dbReference type="GO" id="GO:0003700">
    <property type="term" value="F:DNA-binding transcription factor activity"/>
    <property type="evidence" value="ECO:0007669"/>
    <property type="project" value="TreeGrafter"/>
</dbReference>
<accession>A0A4V2MIU8</accession>